<dbReference type="GO" id="GO:0003677">
    <property type="term" value="F:DNA binding"/>
    <property type="evidence" value="ECO:0007669"/>
    <property type="project" value="InterPro"/>
</dbReference>
<dbReference type="PROSITE" id="PS00092">
    <property type="entry name" value="N6_MTASE"/>
    <property type="match status" value="1"/>
</dbReference>
<evidence type="ECO:0000256" key="2">
    <source>
        <dbReference type="ARBA" id="ARBA00022603"/>
    </source>
</evidence>
<proteinExistence type="inferred from homology"/>
<evidence type="ECO:0000259" key="5">
    <source>
        <dbReference type="Pfam" id="PF01555"/>
    </source>
</evidence>
<feature type="domain" description="DNA methylase N-4/N-6" evidence="5">
    <location>
        <begin position="122"/>
        <end position="204"/>
    </location>
</feature>
<evidence type="ECO:0000313" key="6">
    <source>
        <dbReference type="EMBL" id="PIX28077.1"/>
    </source>
</evidence>
<organism evidence="6 9">
    <name type="scientific">Huberarchaeum crystalense</name>
    <dbReference type="NCBI Taxonomy" id="2014257"/>
    <lineage>
        <taxon>Archaea</taxon>
        <taxon>Candidatus Huberarchaeota</taxon>
        <taxon>Candidatus Huberarchaeia</taxon>
        <taxon>Candidatus Huberarchaeales</taxon>
        <taxon>Candidatus Huberarchaeaceae</taxon>
        <taxon>Candidatus Huberarchaeum</taxon>
    </lineage>
</organism>
<keyword evidence="4" id="KW-0949">S-adenosyl-L-methionine</keyword>
<dbReference type="SUPFAM" id="SSF53335">
    <property type="entry name" value="S-adenosyl-L-methionine-dependent methyltransferases"/>
    <property type="match status" value="2"/>
</dbReference>
<dbReference type="PANTHER" id="PTHR13370:SF3">
    <property type="entry name" value="TRNA (GUANINE(10)-N2)-METHYLTRANSFERASE HOMOLOG"/>
    <property type="match status" value="1"/>
</dbReference>
<reference evidence="8 9" key="1">
    <citation type="submission" date="2017-09" db="EMBL/GenBank/DDBJ databases">
        <title>Depth-based differentiation of microbial function through sediment-hosted aquifers and enrichment of novel symbionts in the deep terrestrial subsurface.</title>
        <authorList>
            <person name="Probst A.J."/>
            <person name="Ladd B."/>
            <person name="Jarett J.K."/>
            <person name="Geller-Mcgrath D.E."/>
            <person name="Sieber C.M.K."/>
            <person name="Emerson J.B."/>
            <person name="Anantharaman K."/>
            <person name="Thomas B.C."/>
            <person name="Malmstrom R."/>
            <person name="Stieglmeier M."/>
            <person name="Klingl A."/>
            <person name="Woyke T."/>
            <person name="Ryan C.M."/>
            <person name="Banfield J.F."/>
        </authorList>
    </citation>
    <scope>NUCLEOTIDE SEQUENCE [LARGE SCALE GENOMIC DNA]</scope>
</reference>
<dbReference type="AlphaFoldDB" id="A0A2H9N2K3"/>
<dbReference type="EMBL" id="PFIH01000034">
    <property type="protein sequence ID" value="PIX28077.1"/>
    <property type="molecule type" value="Genomic_DNA"/>
</dbReference>
<comment type="caution">
    <text evidence="6">The sequence shown here is derived from an EMBL/GenBank/DDBJ whole genome shotgun (WGS) entry which is preliminary data.</text>
</comment>
<keyword evidence="3 6" id="KW-0808">Transferase</keyword>
<dbReference type="EC" id="2.1.1.113" evidence="4"/>
<dbReference type="InterPro" id="IPR001091">
    <property type="entry name" value="RM_Methyltransferase"/>
</dbReference>
<dbReference type="Proteomes" id="UP000231449">
    <property type="component" value="Unassembled WGS sequence"/>
</dbReference>
<dbReference type="InterPro" id="IPR029063">
    <property type="entry name" value="SAM-dependent_MTases_sf"/>
</dbReference>
<accession>A0A2H9P8K5</accession>
<accession>A0A2H9N2K3</accession>
<evidence type="ECO:0000313" key="8">
    <source>
        <dbReference type="Proteomes" id="UP000228874"/>
    </source>
</evidence>
<keyword evidence="2 4" id="KW-0489">Methyltransferase</keyword>
<evidence type="ECO:0000313" key="7">
    <source>
        <dbReference type="EMBL" id="PIY99836.1"/>
    </source>
</evidence>
<comment type="similarity">
    <text evidence="1 4">Belongs to the N(4)/N(6)-methyltransferase family.</text>
</comment>
<dbReference type="GO" id="GO:0008170">
    <property type="term" value="F:N-methyltransferase activity"/>
    <property type="evidence" value="ECO:0007669"/>
    <property type="project" value="InterPro"/>
</dbReference>
<keyword evidence="4" id="KW-0680">Restriction system</keyword>
<name>A0A2H9N2K3_HUBC1</name>
<dbReference type="GO" id="GO:0009007">
    <property type="term" value="F:site-specific DNA-methyltransferase (adenine-specific) activity"/>
    <property type="evidence" value="ECO:0007669"/>
    <property type="project" value="TreeGrafter"/>
</dbReference>
<dbReference type="GO" id="GO:0009307">
    <property type="term" value="P:DNA restriction-modification system"/>
    <property type="evidence" value="ECO:0007669"/>
    <property type="project" value="UniProtKB-KW"/>
</dbReference>
<dbReference type="InterPro" id="IPR002052">
    <property type="entry name" value="DNA_methylase_N6_adenine_CS"/>
</dbReference>
<dbReference type="Pfam" id="PF01555">
    <property type="entry name" value="N6_N4_Mtase"/>
    <property type="match status" value="1"/>
</dbReference>
<dbReference type="Proteomes" id="UP000228874">
    <property type="component" value="Unassembled WGS sequence"/>
</dbReference>
<evidence type="ECO:0000313" key="9">
    <source>
        <dbReference type="Proteomes" id="UP000231449"/>
    </source>
</evidence>
<dbReference type="InterPro" id="IPR002941">
    <property type="entry name" value="DNA_methylase_N4/N6"/>
</dbReference>
<sequence>MTMIDNKKILELIKKKGLDKFQDDILNDLEISTSEFIKNKLKEYSNKNRIVKNDNKKISFPAKEILSEVEIKKLPKWVRDDIDNAMIIGESKNVIQTSNGKKYHLKNPLNDLSGGEWTFFLNSVINTRYTTNGDDSFAHHIRKIHPSPKPPQLMEEIIRFFTKENELVLDYFMGVGGTLLGSSLSNRKAIGIDLEKKYVEAYKEASKYLNLKEQTTIIGDSIEILKNPTLLKNEIGNNKFSLILIDPPYGDMMARPKTGEAVKNGKDTSATPFTTLSNDLGNMSWDKFRDIFKESIVNSSKLLKNKGHIVVFIKDMQPKDNELNLLHADLIRDLSSIENISYLGTKIWADQGVNLYPYGYPYAYVSNQIHQYILIFKKVQND</sequence>
<evidence type="ECO:0000256" key="4">
    <source>
        <dbReference type="RuleBase" id="RU362026"/>
    </source>
</evidence>
<dbReference type="GO" id="GO:0032259">
    <property type="term" value="P:methylation"/>
    <property type="evidence" value="ECO:0007669"/>
    <property type="project" value="UniProtKB-KW"/>
</dbReference>
<dbReference type="PRINTS" id="PR00508">
    <property type="entry name" value="S21N4MTFRASE"/>
</dbReference>
<evidence type="ECO:0000256" key="3">
    <source>
        <dbReference type="ARBA" id="ARBA00022679"/>
    </source>
</evidence>
<protein>
    <recommendedName>
        <fullName evidence="4">Type II methyltransferase</fullName>
        <ecNumber evidence="4">2.1.1.113</ecNumber>
    </recommendedName>
    <alternativeName>
        <fullName evidence="4">N-4 cytosine-specific methyltransferase</fullName>
    </alternativeName>
</protein>
<reference evidence="6" key="2">
    <citation type="submission" date="2017-09" db="EMBL/GenBank/DDBJ databases">
        <title>Depth-based differentiation of microbial function through sediment-hosted aquifers and enrichment of novel symbionts in the deep terrestrial subsurface.</title>
        <authorList>
            <person name="Probst A.J."/>
            <person name="Ladd B."/>
            <person name="Jarett J.K."/>
            <person name="Geller-Mcgrath D.E."/>
            <person name="Sieber C.M."/>
            <person name="Emerson J.B."/>
            <person name="Anantharaman K."/>
            <person name="Thomas B.C."/>
            <person name="Malmstrom R."/>
            <person name="Stieglmeier M."/>
            <person name="Klingl A."/>
            <person name="Woyke T."/>
            <person name="Ryan C.M."/>
            <person name="Banfield J.F."/>
        </authorList>
    </citation>
    <scope>NUCLEOTIDE SEQUENCE [LARGE SCALE GENOMIC DNA]</scope>
    <source>
        <strain evidence="7">CG_4_10_14_0_8_um_filter_31_133</strain>
        <strain evidence="6">CG_4_8_14_3_um_filter</strain>
    </source>
</reference>
<dbReference type="GO" id="GO:0005737">
    <property type="term" value="C:cytoplasm"/>
    <property type="evidence" value="ECO:0007669"/>
    <property type="project" value="TreeGrafter"/>
</dbReference>
<dbReference type="Gene3D" id="3.40.50.150">
    <property type="entry name" value="Vaccinia Virus protein VP39"/>
    <property type="match status" value="2"/>
</dbReference>
<dbReference type="EMBL" id="PFMG01000031">
    <property type="protein sequence ID" value="PIY99836.1"/>
    <property type="molecule type" value="Genomic_DNA"/>
</dbReference>
<evidence type="ECO:0000256" key="1">
    <source>
        <dbReference type="ARBA" id="ARBA00006594"/>
    </source>
</evidence>
<comment type="catalytic activity">
    <reaction evidence="4">
        <text>a 2'-deoxycytidine in DNA + S-adenosyl-L-methionine = an N(4)-methyl-2'-deoxycytidine in DNA + S-adenosyl-L-homocysteine + H(+)</text>
        <dbReference type="Rhea" id="RHEA:16857"/>
        <dbReference type="Rhea" id="RHEA-COMP:11369"/>
        <dbReference type="Rhea" id="RHEA-COMP:13674"/>
        <dbReference type="ChEBI" id="CHEBI:15378"/>
        <dbReference type="ChEBI" id="CHEBI:57856"/>
        <dbReference type="ChEBI" id="CHEBI:59789"/>
        <dbReference type="ChEBI" id="CHEBI:85452"/>
        <dbReference type="ChEBI" id="CHEBI:137933"/>
        <dbReference type="EC" id="2.1.1.113"/>
    </reaction>
</comment>
<gene>
    <name evidence="7" type="ORF">COY63_01415</name>
    <name evidence="6" type="ORF">COZ66_01415</name>
</gene>
<dbReference type="PANTHER" id="PTHR13370">
    <property type="entry name" value="RNA METHYLASE-RELATED"/>
    <property type="match status" value="1"/>
</dbReference>
<dbReference type="GO" id="GO:0015667">
    <property type="term" value="F:site-specific DNA-methyltransferase (cytosine-N4-specific) activity"/>
    <property type="evidence" value="ECO:0007669"/>
    <property type="project" value="UniProtKB-EC"/>
</dbReference>